<comment type="caution">
    <text evidence="1">The sequence shown here is derived from an EMBL/GenBank/DDBJ whole genome shotgun (WGS) entry which is preliminary data.</text>
</comment>
<organism evidence="1 2">
    <name type="scientific">Algivirga pacifica</name>
    <dbReference type="NCBI Taxonomy" id="1162670"/>
    <lineage>
        <taxon>Bacteria</taxon>
        <taxon>Pseudomonadati</taxon>
        <taxon>Bacteroidota</taxon>
        <taxon>Cytophagia</taxon>
        <taxon>Cytophagales</taxon>
        <taxon>Flammeovirgaceae</taxon>
        <taxon>Algivirga</taxon>
    </lineage>
</organism>
<proteinExistence type="predicted"/>
<dbReference type="RefSeq" id="WP_345372718.1">
    <property type="nucleotide sequence ID" value="NZ_BAABJX010000042.1"/>
</dbReference>
<evidence type="ECO:0000313" key="2">
    <source>
        <dbReference type="Proteomes" id="UP001500298"/>
    </source>
</evidence>
<gene>
    <name evidence="1" type="ORF">GCM10023331_27380</name>
</gene>
<dbReference type="Pfam" id="PF04301">
    <property type="entry name" value="BioG"/>
    <property type="match status" value="1"/>
</dbReference>
<reference evidence="2" key="1">
    <citation type="journal article" date="2019" name="Int. J. Syst. Evol. Microbiol.">
        <title>The Global Catalogue of Microorganisms (GCM) 10K type strain sequencing project: providing services to taxonomists for standard genome sequencing and annotation.</title>
        <authorList>
            <consortium name="The Broad Institute Genomics Platform"/>
            <consortium name="The Broad Institute Genome Sequencing Center for Infectious Disease"/>
            <person name="Wu L."/>
            <person name="Ma J."/>
        </authorList>
    </citation>
    <scope>NUCLEOTIDE SEQUENCE [LARGE SCALE GENOMIC DNA]</scope>
    <source>
        <strain evidence="2">JCM 18326</strain>
    </source>
</reference>
<dbReference type="EMBL" id="BAABJX010000042">
    <property type="protein sequence ID" value="GAA4840899.1"/>
    <property type="molecule type" value="Genomic_DNA"/>
</dbReference>
<keyword evidence="2" id="KW-1185">Reference proteome</keyword>
<sequence>MEKSFQHQWLYKNHQEHLIVFLCGWGQDAIPFQSLDSKGTDVLMIYDYTFTDINTFQDELTILLEGYTQRSLIAWSMGVWVGMQLSKELLDIFQHKIAINGTGAPIHDEWGIPVSIFEGTTSHFSVSNRHKFFRRMCGTSFQQFTANAPERSLENQLEELHYFLDKKSSISTSKDVYDIALISDKDLIFPTGNQQAYWEHIGTKTLPIQQSSHFPFYQWKYWEDILTLSTTAHDHPAH</sequence>
<dbReference type="InterPro" id="IPR007398">
    <property type="entry name" value="BioG"/>
</dbReference>
<dbReference type="Proteomes" id="UP001500298">
    <property type="component" value="Unassembled WGS sequence"/>
</dbReference>
<dbReference type="SUPFAM" id="SSF53474">
    <property type="entry name" value="alpha/beta-Hydrolases"/>
    <property type="match status" value="1"/>
</dbReference>
<accession>A0ABP9DHE6</accession>
<name>A0ABP9DHE6_9BACT</name>
<protein>
    <submittedName>
        <fullName evidence="1">DUF452 family protein</fullName>
    </submittedName>
</protein>
<evidence type="ECO:0000313" key="1">
    <source>
        <dbReference type="EMBL" id="GAA4840899.1"/>
    </source>
</evidence>
<dbReference type="InterPro" id="IPR029058">
    <property type="entry name" value="AB_hydrolase_fold"/>
</dbReference>